<evidence type="ECO:0000256" key="8">
    <source>
        <dbReference type="PROSITE-ProRule" id="PRU01360"/>
    </source>
</evidence>
<keyword evidence="2 8" id="KW-0813">Transport</keyword>
<name>A0A1I7PHS2_9BACT</name>
<dbReference type="InterPro" id="IPR036942">
    <property type="entry name" value="Beta-barrel_TonB_sf"/>
</dbReference>
<keyword evidence="3 8" id="KW-1134">Transmembrane beta strand</keyword>
<dbReference type="GO" id="GO:0009279">
    <property type="term" value="C:cell outer membrane"/>
    <property type="evidence" value="ECO:0007669"/>
    <property type="project" value="UniProtKB-SubCell"/>
</dbReference>
<proteinExistence type="inferred from homology"/>
<evidence type="ECO:0000256" key="7">
    <source>
        <dbReference type="ARBA" id="ARBA00023237"/>
    </source>
</evidence>
<evidence type="ECO:0000256" key="5">
    <source>
        <dbReference type="ARBA" id="ARBA00023077"/>
    </source>
</evidence>
<evidence type="ECO:0000256" key="4">
    <source>
        <dbReference type="ARBA" id="ARBA00022692"/>
    </source>
</evidence>
<protein>
    <submittedName>
        <fullName evidence="12">Colicin I receptor</fullName>
    </submittedName>
</protein>
<accession>A0A1I7PHS2</accession>
<keyword evidence="7 8" id="KW-0998">Cell outer membrane</keyword>
<dbReference type="InterPro" id="IPR012910">
    <property type="entry name" value="Plug_dom"/>
</dbReference>
<dbReference type="AlphaFoldDB" id="A0A1I7PHS2"/>
<dbReference type="InterPro" id="IPR037066">
    <property type="entry name" value="Plug_dom_sf"/>
</dbReference>
<evidence type="ECO:0000259" key="10">
    <source>
        <dbReference type="Pfam" id="PF00593"/>
    </source>
</evidence>
<sequence length="680" mass="74257">MRLVPGRQRRGSWAGRSPTWLALLLLSVSLPGRGRAGDETVLTELTFEQLGQIIVTTASKRPEPLADTAAAISVLTGAELHNLGVTSVPQALRGITGLNVAQINGASWGIGARGFSGQFATKLLVMIDGRSVYTPVFGGVFWDTQNYLPEDIDRIEVVLGNGGSLWGANAVNGVINILTKDAKDTQGDLLAVSVGTRGSGMVSARHGAKLAPAVFGRVYVNYRTTASTIDPGGSEAGDATRFLQGGWRVDGTRGNARWTLQSDAYQGWNDYRITLPSLAVGPPYQFTDETGESTAGGNLLGRWETSLDSGDSLQAMAYLDYAERKGPLFENRTRTVEVDMQHTLTAIGRHELTWGLSARQIDIQTRDRWISYLSPPNSLWLASAFAQDKITLIRDRLNLNAGLKLEGGSRNRTEQQPSLRLAWLPTPNQVLWTSWARAARTPALTENYGVTYPVVLPPGALDPQLPAAVRATGTPGLDVETLHSLEAGWRWQVTDSLNLALTGYLNDYDDLIEVNNASPFVEASPQPVFIIPAVLNNDLTGQTHGGEITMHWQPVEQWHLTVGYAYTLTRFARAGPDDLNIVRTSGNTPRQSASVSTTWTPVKTWQFTGSLRYVDRSTSLDIPAYVDFDFSLAWHPNPQWEIALTGQNVLHEHHLEGKPGVIGPTAEIPRVVALRLTWKR</sequence>
<dbReference type="Pfam" id="PF07715">
    <property type="entry name" value="Plug"/>
    <property type="match status" value="1"/>
</dbReference>
<dbReference type="PROSITE" id="PS52016">
    <property type="entry name" value="TONB_DEPENDENT_REC_3"/>
    <property type="match status" value="1"/>
</dbReference>
<dbReference type="Gene3D" id="2.170.130.10">
    <property type="entry name" value="TonB-dependent receptor, plug domain"/>
    <property type="match status" value="1"/>
</dbReference>
<evidence type="ECO:0000313" key="13">
    <source>
        <dbReference type="Proteomes" id="UP000095228"/>
    </source>
</evidence>
<evidence type="ECO:0000256" key="3">
    <source>
        <dbReference type="ARBA" id="ARBA00022452"/>
    </source>
</evidence>
<keyword evidence="6 8" id="KW-0472">Membrane</keyword>
<dbReference type="STRING" id="1838286.Verru16b_00206"/>
<keyword evidence="5 9" id="KW-0798">TonB box</keyword>
<evidence type="ECO:0000256" key="2">
    <source>
        <dbReference type="ARBA" id="ARBA00022448"/>
    </source>
</evidence>
<dbReference type="GO" id="GO:0015344">
    <property type="term" value="F:siderophore uptake transmembrane transporter activity"/>
    <property type="evidence" value="ECO:0007669"/>
    <property type="project" value="TreeGrafter"/>
</dbReference>
<dbReference type="InterPro" id="IPR000531">
    <property type="entry name" value="Beta-barrel_TonB"/>
</dbReference>
<dbReference type="Pfam" id="PF00593">
    <property type="entry name" value="TonB_dep_Rec_b-barrel"/>
    <property type="match status" value="1"/>
</dbReference>
<dbReference type="PANTHER" id="PTHR30069:SF40">
    <property type="entry name" value="TONB-DEPENDENT RECEPTOR NMB0964-RELATED"/>
    <property type="match status" value="1"/>
</dbReference>
<dbReference type="GO" id="GO:0044718">
    <property type="term" value="P:siderophore transmembrane transport"/>
    <property type="evidence" value="ECO:0007669"/>
    <property type="project" value="TreeGrafter"/>
</dbReference>
<evidence type="ECO:0000256" key="1">
    <source>
        <dbReference type="ARBA" id="ARBA00004571"/>
    </source>
</evidence>
<feature type="domain" description="TonB-dependent receptor plug" evidence="11">
    <location>
        <begin position="65"/>
        <end position="174"/>
    </location>
</feature>
<reference evidence="12 13" key="1">
    <citation type="submission" date="2016-06" db="EMBL/GenBank/DDBJ databases">
        <title>Three novel species with peptidoglycan cell walls form the new genus Lacunisphaera gen. nov. in the family Opitutaceae of the verrucomicrobial subdivision 4.</title>
        <authorList>
            <person name="Rast P."/>
            <person name="Gloeckner I."/>
            <person name="Jogler M."/>
            <person name="Boedeker C."/>
            <person name="Jeske O."/>
            <person name="Wiegand S."/>
            <person name="Reinhardt R."/>
            <person name="Schumann P."/>
            <person name="Rohde M."/>
            <person name="Spring S."/>
            <person name="Gloeckner F.O."/>
            <person name="Jogler C."/>
        </authorList>
    </citation>
    <scope>NUCLEOTIDE SEQUENCE [LARGE SCALE GENOMIC DNA]</scope>
    <source>
        <strain evidence="12 13">IG16b</strain>
    </source>
</reference>
<evidence type="ECO:0000256" key="9">
    <source>
        <dbReference type="RuleBase" id="RU003357"/>
    </source>
</evidence>
<dbReference type="KEGG" id="obg:Verru16b_00206"/>
<dbReference type="RefSeq" id="WP_069960550.1">
    <property type="nucleotide sequence ID" value="NZ_CP016094.1"/>
</dbReference>
<keyword evidence="12" id="KW-0675">Receptor</keyword>
<keyword evidence="4 8" id="KW-0812">Transmembrane</keyword>
<dbReference type="OrthoDB" id="183532at2"/>
<evidence type="ECO:0000259" key="11">
    <source>
        <dbReference type="Pfam" id="PF07715"/>
    </source>
</evidence>
<comment type="subcellular location">
    <subcellularLocation>
        <location evidence="1 8">Cell outer membrane</location>
        <topology evidence="1 8">Multi-pass membrane protein</topology>
    </subcellularLocation>
</comment>
<dbReference type="EMBL" id="CP016094">
    <property type="protein sequence ID" value="AOS43165.1"/>
    <property type="molecule type" value="Genomic_DNA"/>
</dbReference>
<gene>
    <name evidence="12" type="primary">cirA_1</name>
    <name evidence="12" type="ORF">Verru16b_00206</name>
</gene>
<organism evidence="12 13">
    <name type="scientific">Lacunisphaera limnophila</name>
    <dbReference type="NCBI Taxonomy" id="1838286"/>
    <lineage>
        <taxon>Bacteria</taxon>
        <taxon>Pseudomonadati</taxon>
        <taxon>Verrucomicrobiota</taxon>
        <taxon>Opitutia</taxon>
        <taxon>Opitutales</taxon>
        <taxon>Opitutaceae</taxon>
        <taxon>Lacunisphaera</taxon>
    </lineage>
</organism>
<comment type="similarity">
    <text evidence="8 9">Belongs to the TonB-dependent receptor family.</text>
</comment>
<evidence type="ECO:0000313" key="12">
    <source>
        <dbReference type="EMBL" id="AOS43165.1"/>
    </source>
</evidence>
<feature type="domain" description="TonB-dependent receptor-like beta-barrel" evidence="10">
    <location>
        <begin position="216"/>
        <end position="649"/>
    </location>
</feature>
<dbReference type="PATRIC" id="fig|1838286.3.peg.205"/>
<dbReference type="Proteomes" id="UP000095228">
    <property type="component" value="Chromosome"/>
</dbReference>
<dbReference type="Gene3D" id="2.40.170.20">
    <property type="entry name" value="TonB-dependent receptor, beta-barrel domain"/>
    <property type="match status" value="1"/>
</dbReference>
<dbReference type="InterPro" id="IPR039426">
    <property type="entry name" value="TonB-dep_rcpt-like"/>
</dbReference>
<evidence type="ECO:0000256" key="6">
    <source>
        <dbReference type="ARBA" id="ARBA00023136"/>
    </source>
</evidence>
<dbReference type="SUPFAM" id="SSF56935">
    <property type="entry name" value="Porins"/>
    <property type="match status" value="1"/>
</dbReference>
<keyword evidence="13" id="KW-1185">Reference proteome</keyword>
<dbReference type="PANTHER" id="PTHR30069">
    <property type="entry name" value="TONB-DEPENDENT OUTER MEMBRANE RECEPTOR"/>
    <property type="match status" value="1"/>
</dbReference>